<organism evidence="5 6">
    <name type="scientific">Nocardia implantans</name>
    <dbReference type="NCBI Taxonomy" id="3108168"/>
    <lineage>
        <taxon>Bacteria</taxon>
        <taxon>Bacillati</taxon>
        <taxon>Actinomycetota</taxon>
        <taxon>Actinomycetes</taxon>
        <taxon>Mycobacteriales</taxon>
        <taxon>Nocardiaceae</taxon>
        <taxon>Nocardia</taxon>
    </lineage>
</organism>
<dbReference type="EMBL" id="JAYKYQ010000012">
    <property type="protein sequence ID" value="MEB3513579.1"/>
    <property type="molecule type" value="Genomic_DNA"/>
</dbReference>
<keyword evidence="1 2" id="KW-0238">DNA-binding</keyword>
<dbReference type="SUPFAM" id="SSF48498">
    <property type="entry name" value="Tetracyclin repressor-like, C-terminal domain"/>
    <property type="match status" value="1"/>
</dbReference>
<feature type="DNA-binding region" description="H-T-H motif" evidence="2">
    <location>
        <begin position="35"/>
        <end position="54"/>
    </location>
</feature>
<proteinExistence type="predicted"/>
<gene>
    <name evidence="5" type="ORF">U3653_26435</name>
</gene>
<evidence type="ECO:0000259" key="4">
    <source>
        <dbReference type="PROSITE" id="PS50977"/>
    </source>
</evidence>
<evidence type="ECO:0000256" key="3">
    <source>
        <dbReference type="SAM" id="MobiDB-lite"/>
    </source>
</evidence>
<dbReference type="InterPro" id="IPR041678">
    <property type="entry name" value="TetR_C_16"/>
</dbReference>
<dbReference type="Pfam" id="PF17920">
    <property type="entry name" value="TetR_C_16"/>
    <property type="match status" value="1"/>
</dbReference>
<dbReference type="InterPro" id="IPR036271">
    <property type="entry name" value="Tet_transcr_reg_TetR-rel_C_sf"/>
</dbReference>
<dbReference type="PANTHER" id="PTHR30055">
    <property type="entry name" value="HTH-TYPE TRANSCRIPTIONAL REGULATOR RUTR"/>
    <property type="match status" value="1"/>
</dbReference>
<dbReference type="PANTHER" id="PTHR30055:SF235">
    <property type="entry name" value="TRANSCRIPTIONAL REGULATORY PROTEIN"/>
    <property type="match status" value="1"/>
</dbReference>
<name>A0ABU6B2G5_9NOCA</name>
<evidence type="ECO:0000313" key="5">
    <source>
        <dbReference type="EMBL" id="MEB3513579.1"/>
    </source>
</evidence>
<dbReference type="PROSITE" id="PS50977">
    <property type="entry name" value="HTH_TETR_2"/>
    <property type="match status" value="1"/>
</dbReference>
<dbReference type="Gene3D" id="1.10.10.60">
    <property type="entry name" value="Homeodomain-like"/>
    <property type="match status" value="1"/>
</dbReference>
<evidence type="ECO:0000256" key="1">
    <source>
        <dbReference type="ARBA" id="ARBA00023125"/>
    </source>
</evidence>
<dbReference type="RefSeq" id="WP_195082767.1">
    <property type="nucleotide sequence ID" value="NZ_JAYESH010000012.1"/>
</dbReference>
<dbReference type="InterPro" id="IPR001647">
    <property type="entry name" value="HTH_TetR"/>
</dbReference>
<dbReference type="Proteomes" id="UP001348098">
    <property type="component" value="Unassembled WGS sequence"/>
</dbReference>
<evidence type="ECO:0000313" key="6">
    <source>
        <dbReference type="Proteomes" id="UP001348098"/>
    </source>
</evidence>
<accession>A0ABU6B2G5</accession>
<dbReference type="Gene3D" id="1.10.357.10">
    <property type="entry name" value="Tetracycline Repressor, domain 2"/>
    <property type="match status" value="1"/>
</dbReference>
<dbReference type="Pfam" id="PF00440">
    <property type="entry name" value="TetR_N"/>
    <property type="match status" value="1"/>
</dbReference>
<dbReference type="InterPro" id="IPR009057">
    <property type="entry name" value="Homeodomain-like_sf"/>
</dbReference>
<protein>
    <submittedName>
        <fullName evidence="5">TetR family transcriptional regulator</fullName>
    </submittedName>
</protein>
<feature type="region of interest" description="Disordered" evidence="3">
    <location>
        <begin position="182"/>
        <end position="203"/>
    </location>
</feature>
<evidence type="ECO:0000256" key="2">
    <source>
        <dbReference type="PROSITE-ProRule" id="PRU00335"/>
    </source>
</evidence>
<dbReference type="SUPFAM" id="SSF46689">
    <property type="entry name" value="Homeodomain-like"/>
    <property type="match status" value="1"/>
</dbReference>
<feature type="domain" description="HTH tetR-type" evidence="4">
    <location>
        <begin position="12"/>
        <end position="72"/>
    </location>
</feature>
<sequence length="203" mass="21777">MDAPTSRAQQRRNTENRILAAAGRLFAEIGYDRTTIRAVATEADTDPSLVMRYFGSKENLFARVAVFADDHPITGTPEQVTELLLDALAIKLADRPVNTLAAIRSMLTHPDAADEVRAAMTARQREAAGQLPDDEADLRAGLLGALTIGVVIGRHLLELEGLRDAPPQRITALLRNAFHDIAHGPAEPGSAASTPPARESGDD</sequence>
<comment type="caution">
    <text evidence="5">The sequence shown here is derived from an EMBL/GenBank/DDBJ whole genome shotgun (WGS) entry which is preliminary data.</text>
</comment>
<dbReference type="PRINTS" id="PR00455">
    <property type="entry name" value="HTHTETR"/>
</dbReference>
<dbReference type="InterPro" id="IPR050109">
    <property type="entry name" value="HTH-type_TetR-like_transc_reg"/>
</dbReference>
<reference evidence="5 6" key="1">
    <citation type="submission" date="2023-12" db="EMBL/GenBank/DDBJ databases">
        <title>novel species in genus Nocarida.</title>
        <authorList>
            <person name="Li Z."/>
        </authorList>
    </citation>
    <scope>NUCLEOTIDE SEQUENCE [LARGE SCALE GENOMIC DNA]</scope>
    <source>
        <strain evidence="5 6">CDC186</strain>
    </source>
</reference>
<keyword evidence="6" id="KW-1185">Reference proteome</keyword>